<dbReference type="AlphaFoldDB" id="A0A7G8BLF2"/>
<evidence type="ECO:0000256" key="6">
    <source>
        <dbReference type="ARBA" id="ARBA00038076"/>
    </source>
</evidence>
<dbReference type="PANTHER" id="PTHR30572">
    <property type="entry name" value="MEMBRANE COMPONENT OF TRANSPORTER-RELATED"/>
    <property type="match status" value="1"/>
</dbReference>
<dbReference type="RefSeq" id="WP_186744747.1">
    <property type="nucleotide sequence ID" value="NZ_CP060394.1"/>
</dbReference>
<evidence type="ECO:0000256" key="1">
    <source>
        <dbReference type="ARBA" id="ARBA00004651"/>
    </source>
</evidence>
<sequence>MSFLEDLRFALRQLSKAPGFALTAIVTLALGIGANTAIFSVIHAVLMHPSGVDAPERVGVMRTKYANLGLDFPDLSVPDFADAASLKNQVQAAALQRGDSYNILRDGRTEHLDGSQVTWQWFNVFGARPILGRTFTAEEDQKGANNVAVLSYGAWQKVFGGDRNVVGQTVMLNEKPYRVIGVMRSDFDWPRGKEVWTPMGLEPKEYNLDNRFNEGSVGVVRLQPGVSFAQFNAGLAAKSHEEYVREGSKGFATRSNWGMTSTPVTEFAAGPLRKPLYVLFGVVALVLLIASANVAGLFLARASARTKEFAIRTALGANAWRLVRQMLTETAVLAGLATLIGIAIGPVFGKMLLWLVPQSLGEGYVVKLSFGVLAFTAGAGLLTSLIAGIGPSVKMVRSQKRLELHDGGRSSTASVDKQRLRSVFVIGEVAMAFVLLAGTGLFLASLKQMQQIDPGFNPHGVLTGVVIFSGEGYKNNVQRQESFVNAALDNLKAQPGVKSAAATTSLPFSNQDGASSFSIEGRALGPNDPGPHSQLSFATADYIKTMQVPLLAGRWISTEDRSNTQPVVVIDQKLAKKYWPGQNPIGQHLRDNGVATVVGVVGDVRPDSLEEDVSDGMRYYPYSQSANGIASFAARTDGDPLTLVSALNRAIAAVDPGQTAFNVGTLASRVDASLASRRLIVWLLTAFAGLALVLALVGIYGLISYVTEQRTNEIGIRMALGAQRGQVVGLVMRSAVAWVVIGLVIGIAMSFLAASALKQVFTSFGGGVLSSLVVPMAALLAIGGLAGLIPARRAASIDPAKTLRSE</sequence>
<dbReference type="InterPro" id="IPR003838">
    <property type="entry name" value="ABC3_permease_C"/>
</dbReference>
<evidence type="ECO:0000313" key="11">
    <source>
        <dbReference type="Proteomes" id="UP000515312"/>
    </source>
</evidence>
<dbReference type="GO" id="GO:0022857">
    <property type="term" value="F:transmembrane transporter activity"/>
    <property type="evidence" value="ECO:0007669"/>
    <property type="project" value="TreeGrafter"/>
</dbReference>
<dbReference type="GO" id="GO:0005886">
    <property type="term" value="C:plasma membrane"/>
    <property type="evidence" value="ECO:0007669"/>
    <property type="project" value="UniProtKB-SubCell"/>
</dbReference>
<keyword evidence="11" id="KW-1185">Reference proteome</keyword>
<keyword evidence="5 7" id="KW-0472">Membrane</keyword>
<keyword evidence="4 7" id="KW-1133">Transmembrane helix</keyword>
<dbReference type="InterPro" id="IPR017800">
    <property type="entry name" value="ADOP"/>
</dbReference>
<evidence type="ECO:0000256" key="2">
    <source>
        <dbReference type="ARBA" id="ARBA00022475"/>
    </source>
</evidence>
<feature type="domain" description="MacB-like periplasmic core" evidence="9">
    <location>
        <begin position="22"/>
        <end position="236"/>
    </location>
</feature>
<dbReference type="KEGG" id="adin:H7849_05270"/>
<proteinExistence type="inferred from homology"/>
<evidence type="ECO:0000256" key="7">
    <source>
        <dbReference type="SAM" id="Phobius"/>
    </source>
</evidence>
<protein>
    <submittedName>
        <fullName evidence="10">ABC transporter permease</fullName>
    </submittedName>
</protein>
<keyword evidence="3 7" id="KW-0812">Transmembrane</keyword>
<reference evidence="10 11" key="1">
    <citation type="submission" date="2020-08" db="EMBL/GenBank/DDBJ databases">
        <title>Edaphobacter telluris sp. nov. and Acidobacterium dinghuensis sp. nov., two acidobacteria isolated from forest soil.</title>
        <authorList>
            <person name="Fu J."/>
            <person name="Qiu L."/>
        </authorList>
    </citation>
    <scope>NUCLEOTIDE SEQUENCE [LARGE SCALE GENOMIC DNA]</scope>
    <source>
        <strain evidence="10">4Y35</strain>
    </source>
</reference>
<evidence type="ECO:0000313" key="10">
    <source>
        <dbReference type="EMBL" id="QNI33372.1"/>
    </source>
</evidence>
<gene>
    <name evidence="10" type="ORF">H7849_05270</name>
</gene>
<dbReference type="InterPro" id="IPR050250">
    <property type="entry name" value="Macrolide_Exporter_MacB"/>
</dbReference>
<evidence type="ECO:0000256" key="4">
    <source>
        <dbReference type="ARBA" id="ARBA00022989"/>
    </source>
</evidence>
<dbReference type="Pfam" id="PF12704">
    <property type="entry name" value="MacB_PCD"/>
    <property type="match status" value="2"/>
</dbReference>
<comment type="subcellular location">
    <subcellularLocation>
        <location evidence="1">Cell membrane</location>
        <topology evidence="1">Multi-pass membrane protein</topology>
    </subcellularLocation>
</comment>
<evidence type="ECO:0000259" key="9">
    <source>
        <dbReference type="Pfam" id="PF12704"/>
    </source>
</evidence>
<dbReference type="InterPro" id="IPR025857">
    <property type="entry name" value="MacB_PCD"/>
</dbReference>
<feature type="transmembrane region" description="Helical" evidence="7">
    <location>
        <begin position="331"/>
        <end position="356"/>
    </location>
</feature>
<feature type="domain" description="ABC3 transporter permease C-terminal" evidence="8">
    <location>
        <begin position="282"/>
        <end position="398"/>
    </location>
</feature>
<evidence type="ECO:0000256" key="5">
    <source>
        <dbReference type="ARBA" id="ARBA00023136"/>
    </source>
</evidence>
<dbReference type="PANTHER" id="PTHR30572:SF4">
    <property type="entry name" value="ABC TRANSPORTER PERMEASE YTRF"/>
    <property type="match status" value="1"/>
</dbReference>
<dbReference type="Proteomes" id="UP000515312">
    <property type="component" value="Chromosome"/>
</dbReference>
<evidence type="ECO:0000259" key="8">
    <source>
        <dbReference type="Pfam" id="PF02687"/>
    </source>
</evidence>
<comment type="similarity">
    <text evidence="6">Belongs to the ABC-4 integral membrane protein family.</text>
</comment>
<feature type="transmembrane region" description="Helical" evidence="7">
    <location>
        <begin position="368"/>
        <end position="390"/>
    </location>
</feature>
<dbReference type="Pfam" id="PF02687">
    <property type="entry name" value="FtsX"/>
    <property type="match status" value="2"/>
</dbReference>
<feature type="domain" description="ABC3 transporter permease C-terminal" evidence="8">
    <location>
        <begin position="686"/>
        <end position="799"/>
    </location>
</feature>
<feature type="transmembrane region" description="Helical" evidence="7">
    <location>
        <begin position="679"/>
        <end position="706"/>
    </location>
</feature>
<feature type="transmembrane region" description="Helical" evidence="7">
    <location>
        <begin position="276"/>
        <end position="300"/>
    </location>
</feature>
<name>A0A7G8BLF2_9BACT</name>
<accession>A0A7G8BLF2</accession>
<feature type="transmembrane region" description="Helical" evidence="7">
    <location>
        <begin position="727"/>
        <end position="752"/>
    </location>
</feature>
<organism evidence="10 11">
    <name type="scientific">Alloacidobacterium dinghuense</name>
    <dbReference type="NCBI Taxonomy" id="2763107"/>
    <lineage>
        <taxon>Bacteria</taxon>
        <taxon>Pseudomonadati</taxon>
        <taxon>Acidobacteriota</taxon>
        <taxon>Terriglobia</taxon>
        <taxon>Terriglobales</taxon>
        <taxon>Acidobacteriaceae</taxon>
        <taxon>Alloacidobacterium</taxon>
    </lineage>
</organism>
<feature type="transmembrane region" description="Helical" evidence="7">
    <location>
        <begin position="772"/>
        <end position="791"/>
    </location>
</feature>
<feature type="transmembrane region" description="Helical" evidence="7">
    <location>
        <begin position="20"/>
        <end position="46"/>
    </location>
</feature>
<dbReference type="NCBIfam" id="TIGR03434">
    <property type="entry name" value="ADOP"/>
    <property type="match status" value="1"/>
</dbReference>
<feature type="transmembrane region" description="Helical" evidence="7">
    <location>
        <begin position="423"/>
        <end position="444"/>
    </location>
</feature>
<evidence type="ECO:0000256" key="3">
    <source>
        <dbReference type="ARBA" id="ARBA00022692"/>
    </source>
</evidence>
<feature type="domain" description="MacB-like periplasmic core" evidence="9">
    <location>
        <begin position="425"/>
        <end position="625"/>
    </location>
</feature>
<keyword evidence="2" id="KW-1003">Cell membrane</keyword>
<dbReference type="EMBL" id="CP060394">
    <property type="protein sequence ID" value="QNI33372.1"/>
    <property type="molecule type" value="Genomic_DNA"/>
</dbReference>